<dbReference type="InterPro" id="IPR002123">
    <property type="entry name" value="Plipid/glycerol_acylTrfase"/>
</dbReference>
<name>A0ABR4ANM9_9LECA</name>
<dbReference type="Proteomes" id="UP001590950">
    <property type="component" value="Unassembled WGS sequence"/>
</dbReference>
<evidence type="ECO:0000256" key="12">
    <source>
        <dbReference type="RuleBase" id="RU365062"/>
    </source>
</evidence>
<evidence type="ECO:0000256" key="4">
    <source>
        <dbReference type="ARBA" id="ARBA00022787"/>
    </source>
</evidence>
<keyword evidence="4" id="KW-1000">Mitochondrion outer membrane</keyword>
<proteinExistence type="inferred from homology"/>
<protein>
    <recommendedName>
        <fullName evidence="12">Tafazzin family protein</fullName>
    </recommendedName>
</protein>
<evidence type="ECO:0000256" key="11">
    <source>
        <dbReference type="ARBA" id="ARBA00047906"/>
    </source>
</evidence>
<reference evidence="15 16" key="1">
    <citation type="submission" date="2024-09" db="EMBL/GenBank/DDBJ databases">
        <title>Rethinking Asexuality: The Enigmatic Case of Functional Sexual Genes in Lepraria (Stereocaulaceae).</title>
        <authorList>
            <person name="Doellman M."/>
            <person name="Sun Y."/>
            <person name="Barcenas-Pena A."/>
            <person name="Lumbsch H.T."/>
            <person name="Grewe F."/>
        </authorList>
    </citation>
    <scope>NUCLEOTIDE SEQUENCE [LARGE SCALE GENOMIC DNA]</scope>
    <source>
        <strain evidence="15 16">Mercado 3170</strain>
    </source>
</reference>
<evidence type="ECO:0000256" key="13">
    <source>
        <dbReference type="SAM" id="MobiDB-lite"/>
    </source>
</evidence>
<gene>
    <name evidence="15" type="ORF">N7G274_001373</name>
</gene>
<evidence type="ECO:0000256" key="7">
    <source>
        <dbReference type="ARBA" id="ARBA00023128"/>
    </source>
</evidence>
<dbReference type="PANTHER" id="PTHR12497">
    <property type="entry name" value="TAZ PROTEIN TAFAZZIN"/>
    <property type="match status" value="1"/>
</dbReference>
<comment type="similarity">
    <text evidence="2 12">Belongs to the taffazin family.</text>
</comment>
<keyword evidence="6" id="KW-0443">Lipid metabolism</keyword>
<comment type="catalytic activity">
    <reaction evidence="11">
        <text>1'-[1,2-diacyl-sn-glycero-3-phospho],3'-[1-acyl-sn-glycero-3-phospho]-glycerol + a 1,2-diacyl-sn-glycero-3-phosphocholine = a cardiolipin + a 1-acyl-sn-glycero-3-phosphocholine</text>
        <dbReference type="Rhea" id="RHEA:33731"/>
        <dbReference type="ChEBI" id="CHEBI:57643"/>
        <dbReference type="ChEBI" id="CHEBI:58168"/>
        <dbReference type="ChEBI" id="CHEBI:62237"/>
        <dbReference type="ChEBI" id="CHEBI:64743"/>
    </reaction>
    <physiologicalReaction direction="left-to-right" evidence="11">
        <dbReference type="Rhea" id="RHEA:33732"/>
    </physiologicalReaction>
    <physiologicalReaction direction="right-to-left" evidence="11">
        <dbReference type="Rhea" id="RHEA:33733"/>
    </physiologicalReaction>
</comment>
<dbReference type="SUPFAM" id="SSF69593">
    <property type="entry name" value="Glycerol-3-phosphate (1)-acyltransferase"/>
    <property type="match status" value="1"/>
</dbReference>
<evidence type="ECO:0000256" key="10">
    <source>
        <dbReference type="ARBA" id="ARBA00024323"/>
    </source>
</evidence>
<accession>A0ABR4ANM9</accession>
<dbReference type="PANTHER" id="PTHR12497:SF0">
    <property type="entry name" value="TAFAZZIN"/>
    <property type="match status" value="1"/>
</dbReference>
<evidence type="ECO:0000256" key="6">
    <source>
        <dbReference type="ARBA" id="ARBA00023098"/>
    </source>
</evidence>
<keyword evidence="7" id="KW-0496">Mitochondrion</keyword>
<keyword evidence="16" id="KW-1185">Reference proteome</keyword>
<dbReference type="InterPro" id="IPR000872">
    <property type="entry name" value="Tafazzin"/>
</dbReference>
<feature type="domain" description="Phospholipid/glycerol acyltransferase" evidence="14">
    <location>
        <begin position="62"/>
        <end position="245"/>
    </location>
</feature>
<feature type="region of interest" description="Disordered" evidence="13">
    <location>
        <begin position="346"/>
        <end position="376"/>
    </location>
</feature>
<evidence type="ECO:0000256" key="9">
    <source>
        <dbReference type="ARBA" id="ARBA00023315"/>
    </source>
</evidence>
<dbReference type="PRINTS" id="PR00979">
    <property type="entry name" value="TAFAZZIN"/>
</dbReference>
<comment type="caution">
    <text evidence="15">The sequence shown here is derived from an EMBL/GenBank/DDBJ whole genome shotgun (WGS) entry which is preliminary data.</text>
</comment>
<dbReference type="SMART" id="SM00563">
    <property type="entry name" value="PlsC"/>
    <property type="match status" value="1"/>
</dbReference>
<evidence type="ECO:0000313" key="15">
    <source>
        <dbReference type="EMBL" id="KAL2047352.1"/>
    </source>
</evidence>
<organism evidence="15 16">
    <name type="scientific">Stereocaulon virgatum</name>
    <dbReference type="NCBI Taxonomy" id="373712"/>
    <lineage>
        <taxon>Eukaryota</taxon>
        <taxon>Fungi</taxon>
        <taxon>Dikarya</taxon>
        <taxon>Ascomycota</taxon>
        <taxon>Pezizomycotina</taxon>
        <taxon>Lecanoromycetes</taxon>
        <taxon>OSLEUM clade</taxon>
        <taxon>Lecanoromycetidae</taxon>
        <taxon>Lecanorales</taxon>
        <taxon>Lecanorineae</taxon>
        <taxon>Stereocaulaceae</taxon>
        <taxon>Stereocaulon</taxon>
    </lineage>
</organism>
<evidence type="ECO:0000256" key="3">
    <source>
        <dbReference type="ARBA" id="ARBA00022679"/>
    </source>
</evidence>
<dbReference type="EMBL" id="JBEFKJ010000003">
    <property type="protein sequence ID" value="KAL2047352.1"/>
    <property type="molecule type" value="Genomic_DNA"/>
</dbReference>
<evidence type="ECO:0000313" key="16">
    <source>
        <dbReference type="Proteomes" id="UP001590950"/>
    </source>
</evidence>
<evidence type="ECO:0000259" key="14">
    <source>
        <dbReference type="SMART" id="SM00563"/>
    </source>
</evidence>
<keyword evidence="3" id="KW-0808">Transferase</keyword>
<dbReference type="CDD" id="cd07989">
    <property type="entry name" value="LPLAT_AGPAT-like"/>
    <property type="match status" value="1"/>
</dbReference>
<keyword evidence="8" id="KW-0472">Membrane</keyword>
<keyword evidence="5" id="KW-0999">Mitochondrion inner membrane</keyword>
<evidence type="ECO:0000256" key="1">
    <source>
        <dbReference type="ARBA" id="ARBA00004137"/>
    </source>
</evidence>
<evidence type="ECO:0000256" key="8">
    <source>
        <dbReference type="ARBA" id="ARBA00023136"/>
    </source>
</evidence>
<keyword evidence="9" id="KW-0012">Acyltransferase</keyword>
<comment type="subcellular location">
    <subcellularLocation>
        <location evidence="1">Mitochondrion inner membrane</location>
        <topology evidence="1">Peripheral membrane protein</topology>
        <orientation evidence="1">Intermembrane side</orientation>
    </subcellularLocation>
    <subcellularLocation>
        <location evidence="10">Mitochondrion outer membrane</location>
        <topology evidence="10">Peripheral membrane protein</topology>
        <orientation evidence="10">Intermembrane side</orientation>
    </subcellularLocation>
</comment>
<evidence type="ECO:0000256" key="2">
    <source>
        <dbReference type="ARBA" id="ARBA00010524"/>
    </source>
</evidence>
<evidence type="ECO:0000256" key="5">
    <source>
        <dbReference type="ARBA" id="ARBA00022792"/>
    </source>
</evidence>
<sequence length="376" mass="42895">MEPEPRPPSMPWRFGSAAIMGIIGSLSRAFIYGANSQETHGLDGFLELIDKRANIENRKRGLITVSNHISVLDDPLIWSVLPFKYHFNPSNHRWSLGSYDIVFKNKAFSSFFVLGQVLPTHRLHQDPYGGPFQPTIREAVRLLSRPPFRSADTPSPVDPSILSPDISDPFSSPGDIYTYTTNGLDTFPAPSAFATRQHSWIHIFPEGRVHQHPRKTMRYFHWGVARLILEPEVCPDIVPIWTEGYNEIMHENRVAPRWIPRVGKKCAVWIGDNVGGDRDSVFHELRRKWRKLVEDNRGKGADSLEIGVLNEDLKYGEEAVALRKECTLQVRREVLAVRRLRGLPDEDPKESLVETYREEGGRREGKMADRSLLKDA</sequence>